<reference evidence="1" key="1">
    <citation type="journal article" date="2018" name="Genome Biol. Evol.">
        <title>Genomics and development of Lentinus tigrinus, a white-rot wood-decaying mushroom with dimorphic fruiting bodies.</title>
        <authorList>
            <person name="Wu B."/>
            <person name="Xu Z."/>
            <person name="Knudson A."/>
            <person name="Carlson A."/>
            <person name="Chen N."/>
            <person name="Kovaka S."/>
            <person name="LaButti K."/>
            <person name="Lipzen A."/>
            <person name="Pennachio C."/>
            <person name="Riley R."/>
            <person name="Schakwitz W."/>
            <person name="Umezawa K."/>
            <person name="Ohm R.A."/>
            <person name="Grigoriev I.V."/>
            <person name="Nagy L.G."/>
            <person name="Gibbons J."/>
            <person name="Hibbett D."/>
        </authorList>
    </citation>
    <scope>NUCLEOTIDE SEQUENCE [LARGE SCALE GENOMIC DNA]</scope>
    <source>
        <strain evidence="1">ALCF2SS1-6</strain>
    </source>
</reference>
<proteinExistence type="predicted"/>
<accession>A0A5C2S173</accession>
<organism evidence="1 2">
    <name type="scientific">Lentinus tigrinus ALCF2SS1-6</name>
    <dbReference type="NCBI Taxonomy" id="1328759"/>
    <lineage>
        <taxon>Eukaryota</taxon>
        <taxon>Fungi</taxon>
        <taxon>Dikarya</taxon>
        <taxon>Basidiomycota</taxon>
        <taxon>Agaricomycotina</taxon>
        <taxon>Agaricomycetes</taxon>
        <taxon>Polyporales</taxon>
        <taxon>Polyporaceae</taxon>
        <taxon>Lentinus</taxon>
    </lineage>
</organism>
<name>A0A5C2S173_9APHY</name>
<gene>
    <name evidence="1" type="ORF">L227DRAFT_239920</name>
</gene>
<dbReference type="EMBL" id="ML122283">
    <property type="protein sequence ID" value="RPD57130.1"/>
    <property type="molecule type" value="Genomic_DNA"/>
</dbReference>
<protein>
    <submittedName>
        <fullName evidence="1">Uncharacterized protein</fullName>
    </submittedName>
</protein>
<keyword evidence="2" id="KW-1185">Reference proteome</keyword>
<evidence type="ECO:0000313" key="1">
    <source>
        <dbReference type="EMBL" id="RPD57130.1"/>
    </source>
</evidence>
<dbReference type="Proteomes" id="UP000313359">
    <property type="component" value="Unassembled WGS sequence"/>
</dbReference>
<sequence>MTAYLRETNLVVLWRRGATWLQHTLQGRGVSILFGIITGVHACRSLETRRTPPNGRPCELNCAGCALDGRAHSGLGLALCMVSGPTYQPAAAVKRPTNALTSTSSWSATSRATRIHDPKRSTYLRHLKPHPPNSLSIRNRQIRRQSRVPNNGRQSIPMLVCKPFAAPRHVLVEMSVYGKSTGAVDVGTYQFRCSEHALRVIVGSTRRPDKESGYSQCSSCVLAVYRSSED</sequence>
<evidence type="ECO:0000313" key="2">
    <source>
        <dbReference type="Proteomes" id="UP000313359"/>
    </source>
</evidence>
<dbReference type="AlphaFoldDB" id="A0A5C2S173"/>